<comment type="catalytic activity">
    <reaction evidence="6">
        <text>biotin + L-lysyl-[protein] + ATP = N(6)-biotinyl-L-lysyl-[protein] + AMP + diphosphate + H(+)</text>
        <dbReference type="Rhea" id="RHEA:11756"/>
        <dbReference type="Rhea" id="RHEA-COMP:9752"/>
        <dbReference type="Rhea" id="RHEA-COMP:10505"/>
        <dbReference type="ChEBI" id="CHEBI:15378"/>
        <dbReference type="ChEBI" id="CHEBI:29969"/>
        <dbReference type="ChEBI" id="CHEBI:30616"/>
        <dbReference type="ChEBI" id="CHEBI:33019"/>
        <dbReference type="ChEBI" id="CHEBI:57586"/>
        <dbReference type="ChEBI" id="CHEBI:83144"/>
        <dbReference type="ChEBI" id="CHEBI:456215"/>
        <dbReference type="EC" id="6.3.4.15"/>
    </reaction>
</comment>
<keyword evidence="3" id="KW-0067">ATP-binding</keyword>
<dbReference type="Proteomes" id="UP000295131">
    <property type="component" value="Unassembled WGS sequence"/>
</dbReference>
<dbReference type="Gene3D" id="2.30.30.100">
    <property type="match status" value="1"/>
</dbReference>
<dbReference type="InterPro" id="IPR004143">
    <property type="entry name" value="BPL_LPL_catalytic"/>
</dbReference>
<accession>A0A4R5PPR3</accession>
<organism evidence="8 9">
    <name type="scientific">Pseudohoeflea suaedae</name>
    <dbReference type="NCBI Taxonomy" id="877384"/>
    <lineage>
        <taxon>Bacteria</taxon>
        <taxon>Pseudomonadati</taxon>
        <taxon>Pseudomonadota</taxon>
        <taxon>Alphaproteobacteria</taxon>
        <taxon>Hyphomicrobiales</taxon>
        <taxon>Rhizobiaceae</taxon>
        <taxon>Pseudohoeflea</taxon>
    </lineage>
</organism>
<dbReference type="InterPro" id="IPR004408">
    <property type="entry name" value="Biotin_CoA_COase_ligase"/>
</dbReference>
<dbReference type="PANTHER" id="PTHR12835:SF5">
    <property type="entry name" value="BIOTIN--PROTEIN LIGASE"/>
    <property type="match status" value="1"/>
</dbReference>
<dbReference type="GO" id="GO:0005524">
    <property type="term" value="F:ATP binding"/>
    <property type="evidence" value="ECO:0007669"/>
    <property type="project" value="UniProtKB-KW"/>
</dbReference>
<evidence type="ECO:0000256" key="6">
    <source>
        <dbReference type="ARBA" id="ARBA00047846"/>
    </source>
</evidence>
<evidence type="ECO:0000256" key="3">
    <source>
        <dbReference type="ARBA" id="ARBA00022840"/>
    </source>
</evidence>
<evidence type="ECO:0000313" key="9">
    <source>
        <dbReference type="Proteomes" id="UP000295131"/>
    </source>
</evidence>
<keyword evidence="1 8" id="KW-0436">Ligase</keyword>
<keyword evidence="9" id="KW-1185">Reference proteome</keyword>
<dbReference type="SUPFAM" id="SSF50037">
    <property type="entry name" value="C-terminal domain of transcriptional repressors"/>
    <property type="match status" value="1"/>
</dbReference>
<evidence type="ECO:0000259" key="7">
    <source>
        <dbReference type="PROSITE" id="PS51733"/>
    </source>
</evidence>
<dbReference type="Pfam" id="PF03099">
    <property type="entry name" value="BPL_LplA_LipB"/>
    <property type="match status" value="1"/>
</dbReference>
<reference evidence="8 9" key="1">
    <citation type="journal article" date="2013" name="Int. J. Syst. Evol. Microbiol.">
        <title>Hoeflea suaedae sp. nov., an endophytic bacterium isolated from the root of the halophyte Suaeda maritima.</title>
        <authorList>
            <person name="Chung E.J."/>
            <person name="Park J.A."/>
            <person name="Pramanik P."/>
            <person name="Bibi F."/>
            <person name="Jeon C.O."/>
            <person name="Chung Y.R."/>
        </authorList>
    </citation>
    <scope>NUCLEOTIDE SEQUENCE [LARGE SCALE GENOMIC DNA]</scope>
    <source>
        <strain evidence="8 9">YC6898</strain>
    </source>
</reference>
<dbReference type="SUPFAM" id="SSF55681">
    <property type="entry name" value="Class II aaRS and biotin synthetases"/>
    <property type="match status" value="1"/>
</dbReference>
<comment type="caution">
    <text evidence="8">The sequence shown here is derived from an EMBL/GenBank/DDBJ whole genome shotgun (WGS) entry which is preliminary data.</text>
</comment>
<dbReference type="Pfam" id="PF02237">
    <property type="entry name" value="BPL_C"/>
    <property type="match status" value="1"/>
</dbReference>
<dbReference type="PROSITE" id="PS51733">
    <property type="entry name" value="BPL_LPL_CATALYTIC"/>
    <property type="match status" value="1"/>
</dbReference>
<dbReference type="EC" id="6.3.4.15" evidence="5"/>
<sequence>MRLVSGSSAKTIAFRHLPLGDVGSTNAELLERARKGEEAGLWITADRQLSGRGRRGRTWTSEPGNLYSSLLLIDPAEPHLLGSLPLAVAIAVHDAIAAVLPGEGRRLAIKWPNDVLIDGAKTSGILIESEFLPDSRQAVVIGCGVNIAHHPNAGGYASTCLHECGAGISPDEFFAHLFMAMEHTLDIWDAGRGIATIRDRWIERATGIGGQIAVRLPDSEIHGLFAGIDGDGRLLLTLPDGGHRTFAAGDVFFPAVSAAPNQIQDNA</sequence>
<dbReference type="GO" id="GO:0005737">
    <property type="term" value="C:cytoplasm"/>
    <property type="evidence" value="ECO:0007669"/>
    <property type="project" value="TreeGrafter"/>
</dbReference>
<evidence type="ECO:0000256" key="4">
    <source>
        <dbReference type="ARBA" id="ARBA00023267"/>
    </source>
</evidence>
<dbReference type="GO" id="GO:0004077">
    <property type="term" value="F:biotin--[biotin carboxyl-carrier protein] ligase activity"/>
    <property type="evidence" value="ECO:0007669"/>
    <property type="project" value="UniProtKB-EC"/>
</dbReference>
<dbReference type="NCBIfam" id="TIGR00121">
    <property type="entry name" value="birA_ligase"/>
    <property type="match status" value="1"/>
</dbReference>
<dbReference type="InterPro" id="IPR045864">
    <property type="entry name" value="aa-tRNA-synth_II/BPL/LPL"/>
</dbReference>
<proteinExistence type="predicted"/>
<gene>
    <name evidence="8" type="ORF">E2A64_08500</name>
</gene>
<evidence type="ECO:0000256" key="1">
    <source>
        <dbReference type="ARBA" id="ARBA00022598"/>
    </source>
</evidence>
<dbReference type="InterPro" id="IPR003142">
    <property type="entry name" value="BPL_C"/>
</dbReference>
<dbReference type="PANTHER" id="PTHR12835">
    <property type="entry name" value="BIOTIN PROTEIN LIGASE"/>
    <property type="match status" value="1"/>
</dbReference>
<dbReference type="EMBL" id="SMSI01000001">
    <property type="protein sequence ID" value="TDH39104.1"/>
    <property type="molecule type" value="Genomic_DNA"/>
</dbReference>
<keyword evidence="4" id="KW-0092">Biotin</keyword>
<dbReference type="AlphaFoldDB" id="A0A4R5PPR3"/>
<evidence type="ECO:0000313" key="8">
    <source>
        <dbReference type="EMBL" id="TDH39104.1"/>
    </source>
</evidence>
<protein>
    <recommendedName>
        <fullName evidence="5">biotin--[biotin carboxyl-carrier protein] ligase</fullName>
        <ecNumber evidence="5">6.3.4.15</ecNumber>
    </recommendedName>
</protein>
<dbReference type="CDD" id="cd16442">
    <property type="entry name" value="BPL"/>
    <property type="match status" value="1"/>
</dbReference>
<evidence type="ECO:0000256" key="2">
    <source>
        <dbReference type="ARBA" id="ARBA00022741"/>
    </source>
</evidence>
<evidence type="ECO:0000256" key="5">
    <source>
        <dbReference type="ARBA" id="ARBA00024227"/>
    </source>
</evidence>
<dbReference type="OrthoDB" id="9807064at2"/>
<keyword evidence="2" id="KW-0547">Nucleotide-binding</keyword>
<dbReference type="InterPro" id="IPR008988">
    <property type="entry name" value="Transcriptional_repressor_C"/>
</dbReference>
<feature type="domain" description="BPL/LPL catalytic" evidence="7">
    <location>
        <begin position="6"/>
        <end position="189"/>
    </location>
</feature>
<dbReference type="Gene3D" id="3.30.930.10">
    <property type="entry name" value="Bira Bifunctional Protein, Domain 2"/>
    <property type="match status" value="1"/>
</dbReference>
<name>A0A4R5PPR3_9HYPH</name>